<dbReference type="STRING" id="1203190.GCA_000312345_01771"/>
<dbReference type="RefSeq" id="WP_019194572.1">
    <property type="nucleotide sequence ID" value="NZ_LT629765.1"/>
</dbReference>
<dbReference type="NCBIfam" id="TIGR00114">
    <property type="entry name" value="lumazine-synth"/>
    <property type="match status" value="1"/>
</dbReference>
<evidence type="ECO:0000256" key="4">
    <source>
        <dbReference type="ARBA" id="ARBA00022619"/>
    </source>
</evidence>
<comment type="pathway">
    <text evidence="1 7">Cofactor biosynthesis; riboflavin biosynthesis; riboflavin from 2-hydroxy-3-oxobutyl phosphate and 5-amino-6-(D-ribitylamino)uracil: step 1/2.</text>
</comment>
<evidence type="ECO:0000256" key="7">
    <source>
        <dbReference type="HAMAP-Rule" id="MF_00178"/>
    </source>
</evidence>
<feature type="binding site" evidence="7">
    <location>
        <begin position="79"/>
        <end position="81"/>
    </location>
    <ligand>
        <name>5-amino-6-(D-ribitylamino)uracil</name>
        <dbReference type="ChEBI" id="CHEBI:15934"/>
    </ligand>
</feature>
<sequence>MATHAAPQGYEIKAEGLTLAIVSTRWNERIVSQLNSRAVARARELGAKVDQYLVAGALELPVVVQECARRYDAVVALGCVIRGETAHFTYVCDSVTAGLTRIALDESTPVGNGVLTVDEEDQAWDRAGGPDTKEDKGAEAVEAALSAVVELNRVRAHAPRV</sequence>
<organism evidence="8 9">
    <name type="scientific">Corynebacterium timonense</name>
    <dbReference type="NCBI Taxonomy" id="441500"/>
    <lineage>
        <taxon>Bacteria</taxon>
        <taxon>Bacillati</taxon>
        <taxon>Actinomycetota</taxon>
        <taxon>Actinomycetes</taxon>
        <taxon>Mycobacteriales</taxon>
        <taxon>Corynebacteriaceae</taxon>
        <taxon>Corynebacterium</taxon>
    </lineage>
</organism>
<feature type="binding site" evidence="7">
    <location>
        <begin position="84"/>
        <end position="85"/>
    </location>
    <ligand>
        <name>(2S)-2-hydroxy-3-oxobutyl phosphate</name>
        <dbReference type="ChEBI" id="CHEBI:58830"/>
    </ligand>
</feature>
<dbReference type="AlphaFoldDB" id="A0A1H1NU89"/>
<keyword evidence="5 7" id="KW-0808">Transferase</keyword>
<feature type="binding site" evidence="7">
    <location>
        <position position="26"/>
    </location>
    <ligand>
        <name>5-amino-6-(D-ribitylamino)uracil</name>
        <dbReference type="ChEBI" id="CHEBI:15934"/>
    </ligand>
</feature>
<evidence type="ECO:0000313" key="8">
    <source>
        <dbReference type="EMBL" id="SDS02547.1"/>
    </source>
</evidence>
<evidence type="ECO:0000256" key="1">
    <source>
        <dbReference type="ARBA" id="ARBA00004917"/>
    </source>
</evidence>
<feature type="active site" description="Proton donor" evidence="7">
    <location>
        <position position="87"/>
    </location>
</feature>
<dbReference type="CDD" id="cd09209">
    <property type="entry name" value="Lumazine_synthase-I"/>
    <property type="match status" value="1"/>
</dbReference>
<comment type="similarity">
    <text evidence="2 7">Belongs to the DMRL synthase family.</text>
</comment>
<name>A0A1H1NU89_9CORY</name>
<dbReference type="EMBL" id="LT629765">
    <property type="protein sequence ID" value="SDS02547.1"/>
    <property type="molecule type" value="Genomic_DNA"/>
</dbReference>
<keyword evidence="4 7" id="KW-0686">Riboflavin biosynthesis</keyword>
<keyword evidence="9" id="KW-1185">Reference proteome</keyword>
<dbReference type="UniPathway" id="UPA00275">
    <property type="reaction ID" value="UER00404"/>
</dbReference>
<accession>A0A1H1NU89</accession>
<dbReference type="Pfam" id="PF00885">
    <property type="entry name" value="DMRL_synthase"/>
    <property type="match status" value="1"/>
</dbReference>
<dbReference type="GO" id="GO:0009349">
    <property type="term" value="C:riboflavin synthase complex"/>
    <property type="evidence" value="ECO:0007669"/>
    <property type="project" value="UniProtKB-UniRule"/>
</dbReference>
<feature type="binding site" evidence="7">
    <location>
        <position position="112"/>
    </location>
    <ligand>
        <name>5-amino-6-(D-ribitylamino)uracil</name>
        <dbReference type="ChEBI" id="CHEBI:15934"/>
    </ligand>
</feature>
<evidence type="ECO:0000256" key="2">
    <source>
        <dbReference type="ARBA" id="ARBA00007424"/>
    </source>
</evidence>
<protein>
    <recommendedName>
        <fullName evidence="3 7">6,7-dimethyl-8-ribityllumazine synthase</fullName>
        <shortName evidence="7">DMRL synthase</shortName>
        <shortName evidence="7">LS</shortName>
        <shortName evidence="7">Lumazine synthase</shortName>
        <ecNumber evidence="3 7">2.5.1.78</ecNumber>
    </recommendedName>
</protein>
<evidence type="ECO:0000256" key="3">
    <source>
        <dbReference type="ARBA" id="ARBA00012664"/>
    </source>
</evidence>
<dbReference type="GO" id="GO:0009231">
    <property type="term" value="P:riboflavin biosynthetic process"/>
    <property type="evidence" value="ECO:0007669"/>
    <property type="project" value="UniProtKB-UniRule"/>
</dbReference>
<dbReference type="InterPro" id="IPR036467">
    <property type="entry name" value="LS/RS_sf"/>
</dbReference>
<comment type="catalytic activity">
    <reaction evidence="6 7">
        <text>(2S)-2-hydroxy-3-oxobutyl phosphate + 5-amino-6-(D-ribitylamino)uracil = 6,7-dimethyl-8-(1-D-ribityl)lumazine + phosphate + 2 H2O + H(+)</text>
        <dbReference type="Rhea" id="RHEA:26152"/>
        <dbReference type="ChEBI" id="CHEBI:15377"/>
        <dbReference type="ChEBI" id="CHEBI:15378"/>
        <dbReference type="ChEBI" id="CHEBI:15934"/>
        <dbReference type="ChEBI" id="CHEBI:43474"/>
        <dbReference type="ChEBI" id="CHEBI:58201"/>
        <dbReference type="ChEBI" id="CHEBI:58830"/>
        <dbReference type="EC" id="2.5.1.78"/>
    </reaction>
</comment>
<evidence type="ECO:0000256" key="6">
    <source>
        <dbReference type="ARBA" id="ARBA00048785"/>
    </source>
</evidence>
<reference evidence="8 9" key="1">
    <citation type="submission" date="2016-10" db="EMBL/GenBank/DDBJ databases">
        <authorList>
            <person name="de Groot N.N."/>
        </authorList>
    </citation>
    <scope>NUCLEOTIDE SEQUENCE [LARGE SCALE GENOMIC DNA]</scope>
    <source>
        <strain evidence="8 9">DSM 45434</strain>
    </source>
</reference>
<dbReference type="GO" id="GO:0005829">
    <property type="term" value="C:cytosol"/>
    <property type="evidence" value="ECO:0007669"/>
    <property type="project" value="TreeGrafter"/>
</dbReference>
<dbReference type="PANTHER" id="PTHR21058">
    <property type="entry name" value="6,7-DIMETHYL-8-RIBITYLLUMAZINE SYNTHASE DMRL SYNTHASE LUMAZINE SYNTHASE"/>
    <property type="match status" value="1"/>
</dbReference>
<proteinExistence type="inferred from homology"/>
<feature type="binding site" evidence="7">
    <location>
        <begin position="57"/>
        <end position="59"/>
    </location>
    <ligand>
        <name>5-amino-6-(D-ribitylamino)uracil</name>
        <dbReference type="ChEBI" id="CHEBI:15934"/>
    </ligand>
</feature>
<evidence type="ECO:0000313" key="9">
    <source>
        <dbReference type="Proteomes" id="UP000182237"/>
    </source>
</evidence>
<dbReference type="Proteomes" id="UP000182237">
    <property type="component" value="Chromosome I"/>
</dbReference>
<gene>
    <name evidence="7" type="primary">ribH</name>
    <name evidence="8" type="ORF">SAMN04488539_0858</name>
</gene>
<dbReference type="PANTHER" id="PTHR21058:SF0">
    <property type="entry name" value="6,7-DIMETHYL-8-RIBITYLLUMAZINE SYNTHASE"/>
    <property type="match status" value="1"/>
</dbReference>
<dbReference type="OrthoDB" id="9809709at2"/>
<dbReference type="SUPFAM" id="SSF52121">
    <property type="entry name" value="Lumazine synthase"/>
    <property type="match status" value="1"/>
</dbReference>
<dbReference type="HAMAP" id="MF_00178">
    <property type="entry name" value="Lumazine_synth"/>
    <property type="match status" value="1"/>
</dbReference>
<dbReference type="Gene3D" id="3.40.50.960">
    <property type="entry name" value="Lumazine/riboflavin synthase"/>
    <property type="match status" value="1"/>
</dbReference>
<feature type="binding site" evidence="7">
    <location>
        <position position="126"/>
    </location>
    <ligand>
        <name>(2S)-2-hydroxy-3-oxobutyl phosphate</name>
        <dbReference type="ChEBI" id="CHEBI:58830"/>
    </ligand>
</feature>
<dbReference type="GO" id="GO:0000906">
    <property type="term" value="F:6,7-dimethyl-8-ribityllumazine synthase activity"/>
    <property type="evidence" value="ECO:0007669"/>
    <property type="project" value="UniProtKB-UniRule"/>
</dbReference>
<comment type="function">
    <text evidence="7">Catalyzes the formation of 6,7-dimethyl-8-ribityllumazine by condensation of 5-amino-6-(D-ribitylamino)uracil with 3,4-dihydroxy-2-butanone 4-phosphate. This is the penultimate step in the biosynthesis of riboflavin.</text>
</comment>
<dbReference type="EC" id="2.5.1.78" evidence="3 7"/>
<dbReference type="InterPro" id="IPR002180">
    <property type="entry name" value="LS/RS"/>
</dbReference>
<evidence type="ECO:0000256" key="5">
    <source>
        <dbReference type="ARBA" id="ARBA00022679"/>
    </source>
</evidence>
<dbReference type="eggNOG" id="COG0054">
    <property type="taxonomic scope" value="Bacteria"/>
</dbReference>
<dbReference type="InterPro" id="IPR034964">
    <property type="entry name" value="LS"/>
</dbReference>